<accession>A0A2P2R0G7</accession>
<evidence type="ECO:0000313" key="2">
    <source>
        <dbReference type="EMBL" id="MBX72752.1"/>
    </source>
</evidence>
<feature type="region of interest" description="Disordered" evidence="1">
    <location>
        <begin position="1"/>
        <end position="34"/>
    </location>
</feature>
<proteinExistence type="predicted"/>
<dbReference type="AlphaFoldDB" id="A0A2P2R0G7"/>
<sequence>MMKDNEFKNQKDKKRKLIGTKRNHEKPKKAHRYGVKHFTKTQSTKPVKVF</sequence>
<dbReference type="EMBL" id="GGEC01092268">
    <property type="protein sequence ID" value="MBX72752.1"/>
    <property type="molecule type" value="Transcribed_RNA"/>
</dbReference>
<feature type="compositionally biased region" description="Basic and acidic residues" evidence="1">
    <location>
        <begin position="1"/>
        <end position="10"/>
    </location>
</feature>
<feature type="compositionally biased region" description="Basic residues" evidence="1">
    <location>
        <begin position="11"/>
        <end position="34"/>
    </location>
</feature>
<evidence type="ECO:0000256" key="1">
    <source>
        <dbReference type="SAM" id="MobiDB-lite"/>
    </source>
</evidence>
<protein>
    <submittedName>
        <fullName evidence="2">Uncharacterized protein</fullName>
    </submittedName>
</protein>
<reference evidence="2" key="1">
    <citation type="submission" date="2018-02" db="EMBL/GenBank/DDBJ databases">
        <title>Rhizophora mucronata_Transcriptome.</title>
        <authorList>
            <person name="Meera S.P."/>
            <person name="Sreeshan A."/>
            <person name="Augustine A."/>
        </authorList>
    </citation>
    <scope>NUCLEOTIDE SEQUENCE</scope>
    <source>
        <tissue evidence="2">Leaf</tissue>
    </source>
</reference>
<name>A0A2P2R0G7_RHIMU</name>
<organism evidence="2">
    <name type="scientific">Rhizophora mucronata</name>
    <name type="common">Asiatic mangrove</name>
    <dbReference type="NCBI Taxonomy" id="61149"/>
    <lineage>
        <taxon>Eukaryota</taxon>
        <taxon>Viridiplantae</taxon>
        <taxon>Streptophyta</taxon>
        <taxon>Embryophyta</taxon>
        <taxon>Tracheophyta</taxon>
        <taxon>Spermatophyta</taxon>
        <taxon>Magnoliopsida</taxon>
        <taxon>eudicotyledons</taxon>
        <taxon>Gunneridae</taxon>
        <taxon>Pentapetalae</taxon>
        <taxon>rosids</taxon>
        <taxon>fabids</taxon>
        <taxon>Malpighiales</taxon>
        <taxon>Rhizophoraceae</taxon>
        <taxon>Rhizophora</taxon>
    </lineage>
</organism>